<dbReference type="EMBL" id="JACXVP010000012">
    <property type="protein sequence ID" value="KAG5570803.1"/>
    <property type="molecule type" value="Genomic_DNA"/>
</dbReference>
<feature type="region of interest" description="Disordered" evidence="1">
    <location>
        <begin position="11"/>
        <end position="40"/>
    </location>
</feature>
<evidence type="ECO:0000313" key="3">
    <source>
        <dbReference type="Proteomes" id="UP000824120"/>
    </source>
</evidence>
<proteinExistence type="predicted"/>
<reference evidence="2 3" key="1">
    <citation type="submission" date="2020-09" db="EMBL/GenBank/DDBJ databases">
        <title>De no assembly of potato wild relative species, Solanum commersonii.</title>
        <authorList>
            <person name="Cho K."/>
        </authorList>
    </citation>
    <scope>NUCLEOTIDE SEQUENCE [LARGE SCALE GENOMIC DNA]</scope>
    <source>
        <strain evidence="2">LZ3.2</strain>
        <tissue evidence="2">Leaf</tissue>
    </source>
</reference>
<evidence type="ECO:0000256" key="1">
    <source>
        <dbReference type="SAM" id="MobiDB-lite"/>
    </source>
</evidence>
<comment type="caution">
    <text evidence="2">The sequence shown here is derived from an EMBL/GenBank/DDBJ whole genome shotgun (WGS) entry which is preliminary data.</text>
</comment>
<feature type="compositionally biased region" description="Gly residues" evidence="1">
    <location>
        <begin position="14"/>
        <end position="29"/>
    </location>
</feature>
<evidence type="ECO:0000313" key="2">
    <source>
        <dbReference type="EMBL" id="KAG5570803.1"/>
    </source>
</evidence>
<keyword evidence="3" id="KW-1185">Reference proteome</keyword>
<protein>
    <submittedName>
        <fullName evidence="2">Uncharacterized protein</fullName>
    </submittedName>
</protein>
<accession>A0A9J5W5E6</accession>
<gene>
    <name evidence="2" type="ORF">H5410_060569</name>
</gene>
<name>A0A9J5W5E6_SOLCO</name>
<dbReference type="Proteomes" id="UP000824120">
    <property type="component" value="Chromosome 12"/>
</dbReference>
<organism evidence="2 3">
    <name type="scientific">Solanum commersonii</name>
    <name type="common">Commerson's wild potato</name>
    <name type="synonym">Commerson's nightshade</name>
    <dbReference type="NCBI Taxonomy" id="4109"/>
    <lineage>
        <taxon>Eukaryota</taxon>
        <taxon>Viridiplantae</taxon>
        <taxon>Streptophyta</taxon>
        <taxon>Embryophyta</taxon>
        <taxon>Tracheophyta</taxon>
        <taxon>Spermatophyta</taxon>
        <taxon>Magnoliopsida</taxon>
        <taxon>eudicotyledons</taxon>
        <taxon>Gunneridae</taxon>
        <taxon>Pentapetalae</taxon>
        <taxon>asterids</taxon>
        <taxon>lamiids</taxon>
        <taxon>Solanales</taxon>
        <taxon>Solanaceae</taxon>
        <taxon>Solanoideae</taxon>
        <taxon>Solaneae</taxon>
        <taxon>Solanum</taxon>
    </lineage>
</organism>
<dbReference type="AlphaFoldDB" id="A0A9J5W5E6"/>
<sequence>MVRKPSPFNRFRTLGGGMTSDTGATGGVRAGTESADMGTGGTLAESVQDLARRSDHWDCRGWSSLGSDKEAWEPVVTLSDMGLLPLPLSPGGGFCLPFFGGFDPPSFIVIPDTLLWDGILTEIVDESQNLFGELGRDHQRDCLKNFSKSAMGRPSLRVRAILQKVTLQKGSGNSESVLRRIHSEQLVGITDPIGDPTFSQVYHLFSLAFRTSDSVTLGDRILLHGIARRHDDCSISLPTQYFPSGLSTLEQKVISTPIGDSPTRLGDLQAFISFLFSAALFLFAK</sequence>